<dbReference type="SUPFAM" id="SSF46894">
    <property type="entry name" value="C-terminal effector domain of the bipartite response regulators"/>
    <property type="match status" value="1"/>
</dbReference>
<dbReference type="OrthoDB" id="6311790at2"/>
<keyword evidence="4" id="KW-0472">Membrane</keyword>
<dbReference type="Gene3D" id="1.10.10.10">
    <property type="entry name" value="Winged helix-like DNA-binding domain superfamily/Winged helix DNA-binding domain"/>
    <property type="match status" value="1"/>
</dbReference>
<dbReference type="EMBL" id="BBMT01000008">
    <property type="protein sequence ID" value="GAL35820.1"/>
    <property type="molecule type" value="Genomic_DNA"/>
</dbReference>
<dbReference type="InterPro" id="IPR016032">
    <property type="entry name" value="Sig_transdc_resp-reg_C-effctor"/>
</dbReference>
<sequence length="268" mass="30391">MKNQKIQYKIDEWVFLPYEDKFILHGEDIVIDNRLSKLFHFLCENPDTVFSRDELINEVWNGSILTDQVITQAIFELRKILKQHGNHPYGYIVTVPKRGYKLDATVEQIVEAPAAVVEATLPQGEEPIVPESENSTSQETAELPPVEPKPVPRSQPQTTSKTSTVPKKGIRKRWLATAALIVVGIAVASSYMHVKTSPTPPPSADVEHIATPSYLSLEPRYIHVIMEPSVMNDDLKVGITKKLLDFLKTYKDFRIIYDGPAARWRRMS</sequence>
<reference evidence="6 7" key="1">
    <citation type="submission" date="2014-09" db="EMBL/GenBank/DDBJ databases">
        <title>Vibrio maritimus JCM 19240. (C210) whole genome shotgun sequence.</title>
        <authorList>
            <person name="Sawabe T."/>
            <person name="Meirelles P."/>
            <person name="Nakanishi M."/>
            <person name="Sayaka M."/>
            <person name="Hattori M."/>
            <person name="Ohkuma M."/>
        </authorList>
    </citation>
    <scope>NUCLEOTIDE SEQUENCE [LARGE SCALE GENOMIC DNA]</scope>
    <source>
        <strain evidence="6 7">JCM 19240</strain>
    </source>
</reference>
<proteinExistence type="predicted"/>
<dbReference type="InterPro" id="IPR001867">
    <property type="entry name" value="OmpR/PhoB-type_DNA-bd"/>
</dbReference>
<dbReference type="GO" id="GO:0003677">
    <property type="term" value="F:DNA binding"/>
    <property type="evidence" value="ECO:0007669"/>
    <property type="project" value="UniProtKB-UniRule"/>
</dbReference>
<evidence type="ECO:0000256" key="3">
    <source>
        <dbReference type="SAM" id="MobiDB-lite"/>
    </source>
</evidence>
<evidence type="ECO:0000259" key="5">
    <source>
        <dbReference type="PROSITE" id="PS51755"/>
    </source>
</evidence>
<dbReference type="InterPro" id="IPR036388">
    <property type="entry name" value="WH-like_DNA-bd_sf"/>
</dbReference>
<dbReference type="Pfam" id="PF00486">
    <property type="entry name" value="Trans_reg_C"/>
    <property type="match status" value="1"/>
</dbReference>
<feature type="domain" description="OmpR/PhoB-type" evidence="5">
    <location>
        <begin position="5"/>
        <end position="104"/>
    </location>
</feature>
<dbReference type="SMART" id="SM00862">
    <property type="entry name" value="Trans_reg_C"/>
    <property type="match status" value="1"/>
</dbReference>
<dbReference type="GO" id="GO:0006355">
    <property type="term" value="P:regulation of DNA-templated transcription"/>
    <property type="evidence" value="ECO:0007669"/>
    <property type="project" value="InterPro"/>
</dbReference>
<keyword evidence="4" id="KW-0812">Transmembrane</keyword>
<dbReference type="AlphaFoldDB" id="A0A090T753"/>
<dbReference type="GO" id="GO:0000160">
    <property type="term" value="P:phosphorelay signal transduction system"/>
    <property type="evidence" value="ECO:0007669"/>
    <property type="project" value="InterPro"/>
</dbReference>
<evidence type="ECO:0000313" key="7">
    <source>
        <dbReference type="Proteomes" id="UP000029224"/>
    </source>
</evidence>
<name>A0A090T753_9VIBR</name>
<evidence type="ECO:0000256" key="4">
    <source>
        <dbReference type="SAM" id="Phobius"/>
    </source>
</evidence>
<organism evidence="6 7">
    <name type="scientific">Vibrio maritimus</name>
    <dbReference type="NCBI Taxonomy" id="990268"/>
    <lineage>
        <taxon>Bacteria</taxon>
        <taxon>Pseudomonadati</taxon>
        <taxon>Pseudomonadota</taxon>
        <taxon>Gammaproteobacteria</taxon>
        <taxon>Vibrionales</taxon>
        <taxon>Vibrionaceae</taxon>
        <taxon>Vibrio</taxon>
    </lineage>
</organism>
<feature type="DNA-binding region" description="OmpR/PhoB-type" evidence="2">
    <location>
        <begin position="5"/>
        <end position="104"/>
    </location>
</feature>
<dbReference type="Proteomes" id="UP000029224">
    <property type="component" value="Unassembled WGS sequence"/>
</dbReference>
<feature type="region of interest" description="Disordered" evidence="3">
    <location>
        <begin position="125"/>
        <end position="167"/>
    </location>
</feature>
<dbReference type="PROSITE" id="PS51755">
    <property type="entry name" value="OMPR_PHOB"/>
    <property type="match status" value="1"/>
</dbReference>
<feature type="transmembrane region" description="Helical" evidence="4">
    <location>
        <begin position="174"/>
        <end position="194"/>
    </location>
</feature>
<comment type="caution">
    <text evidence="6">The sequence shown here is derived from an EMBL/GenBank/DDBJ whole genome shotgun (WGS) entry which is preliminary data.</text>
</comment>
<protein>
    <submittedName>
        <fullName evidence="6">Transcriptional activator of cad operon</fullName>
    </submittedName>
</protein>
<gene>
    <name evidence="6" type="ORF">JCM19240_4755</name>
</gene>
<evidence type="ECO:0000313" key="6">
    <source>
        <dbReference type="EMBL" id="GAL35820.1"/>
    </source>
</evidence>
<dbReference type="CDD" id="cd00383">
    <property type="entry name" value="trans_reg_C"/>
    <property type="match status" value="1"/>
</dbReference>
<keyword evidence="7" id="KW-1185">Reference proteome</keyword>
<evidence type="ECO:0000256" key="2">
    <source>
        <dbReference type="PROSITE-ProRule" id="PRU01091"/>
    </source>
</evidence>
<keyword evidence="1 2" id="KW-0238">DNA-binding</keyword>
<accession>A0A090T753</accession>
<feature type="compositionally biased region" description="Polar residues" evidence="3">
    <location>
        <begin position="154"/>
        <end position="165"/>
    </location>
</feature>
<reference evidence="6 7" key="2">
    <citation type="submission" date="2014-09" db="EMBL/GenBank/DDBJ databases">
        <authorList>
            <consortium name="NBRP consortium"/>
            <person name="Sawabe T."/>
            <person name="Meirelles P."/>
            <person name="Nakanishi M."/>
            <person name="Sayaka M."/>
            <person name="Hattori M."/>
            <person name="Ohkuma M."/>
        </authorList>
    </citation>
    <scope>NUCLEOTIDE SEQUENCE [LARGE SCALE GENOMIC DNA]</scope>
    <source>
        <strain evidence="6 7">JCM 19240</strain>
    </source>
</reference>
<keyword evidence="4" id="KW-1133">Transmembrane helix</keyword>
<evidence type="ECO:0000256" key="1">
    <source>
        <dbReference type="ARBA" id="ARBA00023125"/>
    </source>
</evidence>